<dbReference type="PANTHER" id="PTHR12459:SF15">
    <property type="entry name" value="TRANSMEMBRANE PROTEIN 135"/>
    <property type="match status" value="1"/>
</dbReference>
<dbReference type="EMBL" id="JABAYA010000006">
    <property type="protein sequence ID" value="KAF7731948.1"/>
    <property type="molecule type" value="Genomic_DNA"/>
</dbReference>
<feature type="transmembrane region" description="Helical" evidence="1">
    <location>
        <begin position="158"/>
        <end position="175"/>
    </location>
</feature>
<dbReference type="AlphaFoldDB" id="A0A8H7BYU1"/>
<evidence type="ECO:0000313" key="2">
    <source>
        <dbReference type="EMBL" id="KAF7731948.1"/>
    </source>
</evidence>
<dbReference type="OrthoDB" id="291792at2759"/>
<gene>
    <name evidence="2" type="ORF">EC973_007779</name>
</gene>
<keyword evidence="1" id="KW-1133">Transmembrane helix</keyword>
<dbReference type="InterPro" id="IPR026749">
    <property type="entry name" value="Tmem135"/>
</dbReference>
<dbReference type="PANTHER" id="PTHR12459">
    <property type="entry name" value="TRANSMEMBRANE PROTEIN 135-RELATED"/>
    <property type="match status" value="1"/>
</dbReference>
<sequence length="536" mass="61012">MSSALPPIPASYYENFLESLAQIISKLLTDKETEAVLTSIRSFQEKLKRLSSQNLSRLRLELALEEKQGQRLCKHGGKTCAQNCTRGFVKAFVAAFSVKYLVAVLPLLLTGKVFKRPSLLKRMAGRDTFFFALFLSTFLSSYKGILCSLRRLRQTDDRLNAFLAGTVAGLALILDRNKRRRQSLMLYLFTRSLQFSGAWIMKQWSAHRQTKRRKELAELKETVDNQGFDPRQPRELLIKKKWDDQLAKFLQRWAGVGVMMLASTQIIYSFICHPDTLPKSYYAFLLSHIGWKASFGDMAYPLSNVVSDTFRRVSREGGPMSLPSDTMSREFIAEHISPNIATIIPANAKHKYTVCALQHPLYDNCAYSEVMVFQSEFLRALKLYVPLNLIMTLIFRSGQIKTRPMHVLSKFSSSCMRSALFLSMYVTIALAVPCTLRRVLGKEKHVIYLLTGAAAGSMTFIEARGRQLELGLYCLPRALESLWKLLVKNGYMHNIPNGEVLLFMASMGTVMTLYQHEKDTINSHYLSVMTRFFGNN</sequence>
<accession>A0A8H7BYU1</accession>
<feature type="transmembrane region" description="Helical" evidence="1">
    <location>
        <begin position="129"/>
        <end position="146"/>
    </location>
</feature>
<evidence type="ECO:0008006" key="4">
    <source>
        <dbReference type="Google" id="ProtNLM"/>
    </source>
</evidence>
<keyword evidence="1" id="KW-0812">Transmembrane</keyword>
<name>A0A8H7BYU1_9FUNG</name>
<organism evidence="2 3">
    <name type="scientific">Apophysomyces ossiformis</name>
    <dbReference type="NCBI Taxonomy" id="679940"/>
    <lineage>
        <taxon>Eukaryota</taxon>
        <taxon>Fungi</taxon>
        <taxon>Fungi incertae sedis</taxon>
        <taxon>Mucoromycota</taxon>
        <taxon>Mucoromycotina</taxon>
        <taxon>Mucoromycetes</taxon>
        <taxon>Mucorales</taxon>
        <taxon>Mucorineae</taxon>
        <taxon>Mucoraceae</taxon>
        <taxon>Apophysomyces</taxon>
    </lineage>
</organism>
<proteinExistence type="predicted"/>
<keyword evidence="1" id="KW-0472">Membrane</keyword>
<reference evidence="2" key="1">
    <citation type="submission" date="2020-01" db="EMBL/GenBank/DDBJ databases">
        <title>Genome Sequencing of Three Apophysomyces-Like Fungal Strains Confirms a Novel Fungal Genus in the Mucoromycota with divergent Burkholderia-like Endosymbiotic Bacteria.</title>
        <authorList>
            <person name="Stajich J.E."/>
            <person name="Macias A.M."/>
            <person name="Carter-House D."/>
            <person name="Lovett B."/>
            <person name="Kasson L.R."/>
            <person name="Berry K."/>
            <person name="Grigoriev I."/>
            <person name="Chang Y."/>
            <person name="Spatafora J."/>
            <person name="Kasson M.T."/>
        </authorList>
    </citation>
    <scope>NUCLEOTIDE SEQUENCE</scope>
    <source>
        <strain evidence="2">NRRL A-21654</strain>
    </source>
</reference>
<evidence type="ECO:0000313" key="3">
    <source>
        <dbReference type="Proteomes" id="UP000605846"/>
    </source>
</evidence>
<keyword evidence="3" id="KW-1185">Reference proteome</keyword>
<protein>
    <recommendedName>
        <fullName evidence="4">Transmembrane protein 135 N-terminal domain-containing protein</fullName>
    </recommendedName>
</protein>
<dbReference type="Proteomes" id="UP000605846">
    <property type="component" value="Unassembled WGS sequence"/>
</dbReference>
<evidence type="ECO:0000256" key="1">
    <source>
        <dbReference type="SAM" id="Phobius"/>
    </source>
</evidence>
<feature type="transmembrane region" description="Helical" evidence="1">
    <location>
        <begin position="88"/>
        <end position="109"/>
    </location>
</feature>
<comment type="caution">
    <text evidence="2">The sequence shown here is derived from an EMBL/GenBank/DDBJ whole genome shotgun (WGS) entry which is preliminary data.</text>
</comment>